<dbReference type="EMBL" id="JBHTKJ010000007">
    <property type="protein sequence ID" value="MFD1037472.1"/>
    <property type="molecule type" value="Genomic_DNA"/>
</dbReference>
<evidence type="ECO:0000313" key="2">
    <source>
        <dbReference type="Proteomes" id="UP001597040"/>
    </source>
</evidence>
<gene>
    <name evidence="1" type="ORF">ACFQ3N_03410</name>
</gene>
<accession>A0ABW3LGF8</accession>
<name>A0ABW3LGF8_9BACI</name>
<comment type="caution">
    <text evidence="1">The sequence shown here is derived from an EMBL/GenBank/DDBJ whole genome shotgun (WGS) entry which is preliminary data.</text>
</comment>
<dbReference type="Proteomes" id="UP001597040">
    <property type="component" value="Unassembled WGS sequence"/>
</dbReference>
<protein>
    <submittedName>
        <fullName evidence="1">Uncharacterized protein</fullName>
    </submittedName>
</protein>
<proteinExistence type="predicted"/>
<dbReference type="RefSeq" id="WP_390359541.1">
    <property type="nucleotide sequence ID" value="NZ_JBHTKJ010000007.1"/>
</dbReference>
<evidence type="ECO:0000313" key="1">
    <source>
        <dbReference type="EMBL" id="MFD1037472.1"/>
    </source>
</evidence>
<reference evidence="2" key="1">
    <citation type="journal article" date="2019" name="Int. J. Syst. Evol. Microbiol.">
        <title>The Global Catalogue of Microorganisms (GCM) 10K type strain sequencing project: providing services to taxonomists for standard genome sequencing and annotation.</title>
        <authorList>
            <consortium name="The Broad Institute Genomics Platform"/>
            <consortium name="The Broad Institute Genome Sequencing Center for Infectious Disease"/>
            <person name="Wu L."/>
            <person name="Ma J."/>
        </authorList>
    </citation>
    <scope>NUCLEOTIDE SEQUENCE [LARGE SCALE GENOMIC DNA]</scope>
    <source>
        <strain evidence="2">CCUG 56754</strain>
    </source>
</reference>
<sequence>MFNQDGSPYTGHAGGVAVSKNHVWVASESSLFPLKISDLVSAEDNDEIQFSSQTSGPVEAAYTVYDDGILWLESFMRQIATLTSQIIIPRIVTEKLIMLG</sequence>
<keyword evidence="2" id="KW-1185">Reference proteome</keyword>
<organism evidence="1 2">
    <name type="scientific">Virgibacillus byunsanensis</name>
    <dbReference type="NCBI Taxonomy" id="570945"/>
    <lineage>
        <taxon>Bacteria</taxon>
        <taxon>Bacillati</taxon>
        <taxon>Bacillota</taxon>
        <taxon>Bacilli</taxon>
        <taxon>Bacillales</taxon>
        <taxon>Bacillaceae</taxon>
        <taxon>Virgibacillus</taxon>
    </lineage>
</organism>